<dbReference type="Proteomes" id="UP001266305">
    <property type="component" value="Unassembled WGS sequence"/>
</dbReference>
<evidence type="ECO:0000313" key="3">
    <source>
        <dbReference type="Proteomes" id="UP001266305"/>
    </source>
</evidence>
<gene>
    <name evidence="2" type="ORF">P7K49_029890</name>
</gene>
<reference evidence="2 3" key="1">
    <citation type="submission" date="2023-05" db="EMBL/GenBank/DDBJ databases">
        <title>B98-5 Cell Line De Novo Hybrid Assembly: An Optical Mapping Approach.</title>
        <authorList>
            <person name="Kananen K."/>
            <person name="Auerbach J.A."/>
            <person name="Kautto E."/>
            <person name="Blachly J.S."/>
        </authorList>
    </citation>
    <scope>NUCLEOTIDE SEQUENCE [LARGE SCALE GENOMIC DNA]</scope>
    <source>
        <strain evidence="2">B95-8</strain>
        <tissue evidence="2">Cell line</tissue>
    </source>
</reference>
<feature type="compositionally biased region" description="Basic and acidic residues" evidence="1">
    <location>
        <begin position="144"/>
        <end position="153"/>
    </location>
</feature>
<accession>A0ABQ9U8L1</accession>
<name>A0ABQ9U8L1_SAGOE</name>
<organism evidence="2 3">
    <name type="scientific">Saguinus oedipus</name>
    <name type="common">Cotton-top tamarin</name>
    <name type="synonym">Oedipomidas oedipus</name>
    <dbReference type="NCBI Taxonomy" id="9490"/>
    <lineage>
        <taxon>Eukaryota</taxon>
        <taxon>Metazoa</taxon>
        <taxon>Chordata</taxon>
        <taxon>Craniata</taxon>
        <taxon>Vertebrata</taxon>
        <taxon>Euteleostomi</taxon>
        <taxon>Mammalia</taxon>
        <taxon>Eutheria</taxon>
        <taxon>Euarchontoglires</taxon>
        <taxon>Primates</taxon>
        <taxon>Haplorrhini</taxon>
        <taxon>Platyrrhini</taxon>
        <taxon>Cebidae</taxon>
        <taxon>Callitrichinae</taxon>
        <taxon>Saguinus</taxon>
    </lineage>
</organism>
<protein>
    <submittedName>
        <fullName evidence="2">Uncharacterized protein</fullName>
    </submittedName>
</protein>
<keyword evidence="3" id="KW-1185">Reference proteome</keyword>
<evidence type="ECO:0000256" key="1">
    <source>
        <dbReference type="SAM" id="MobiDB-lite"/>
    </source>
</evidence>
<dbReference type="EMBL" id="JASSZA010000015">
    <property type="protein sequence ID" value="KAK2093361.1"/>
    <property type="molecule type" value="Genomic_DNA"/>
</dbReference>
<evidence type="ECO:0000313" key="2">
    <source>
        <dbReference type="EMBL" id="KAK2093361.1"/>
    </source>
</evidence>
<proteinExistence type="predicted"/>
<feature type="region of interest" description="Disordered" evidence="1">
    <location>
        <begin position="128"/>
        <end position="163"/>
    </location>
</feature>
<feature type="compositionally biased region" description="Polar residues" evidence="1">
    <location>
        <begin position="128"/>
        <end position="143"/>
    </location>
</feature>
<feature type="region of interest" description="Disordered" evidence="1">
    <location>
        <begin position="76"/>
        <end position="98"/>
    </location>
</feature>
<sequence>MPPAAQQRAWWAAFVDGRKVLLPVLNSRAIVSQPDSLLVTAMFKVTGCSILPCGSRGSDRVCHTCSTGRLDEKAAGPDIRKRARKAAGAKGRGPRTDRIMHFPQARYSQHQELAETCMKVKAKETTTMNSSKMLTRSLSLNSEKQIDDNRSPEKIPNLVDIPS</sequence>
<comment type="caution">
    <text evidence="2">The sequence shown here is derived from an EMBL/GenBank/DDBJ whole genome shotgun (WGS) entry which is preliminary data.</text>
</comment>